<feature type="domain" description="DUF2264" evidence="1">
    <location>
        <begin position="24"/>
        <end position="368"/>
    </location>
</feature>
<dbReference type="HOGENOM" id="CLU_028269_1_0_2"/>
<dbReference type="Pfam" id="PF20938">
    <property type="entry name" value="DUF2264_C"/>
    <property type="match status" value="1"/>
</dbReference>
<dbReference type="InterPro" id="IPR049237">
    <property type="entry name" value="DUF2264_C"/>
</dbReference>
<dbReference type="PIRSF" id="PIRSF014753">
    <property type="entry name" value="UCP014753"/>
    <property type="match status" value="1"/>
</dbReference>
<dbReference type="Pfam" id="PF10022">
    <property type="entry name" value="DUF2264"/>
    <property type="match status" value="1"/>
</dbReference>
<sequence length="632" mass="70607">MAIVLDPCQYISAMNPVAENPLRTRADFERAVEDLVEPLYEHASPGGARVRPMATGAHFPAAAAELEGFARPLWGIVPLSVHGTSDQWDLVRRGLVNGTDPDHEEYWGEADDYSQKHVEMAAIGLGLALTPDRIWDPLSEPERERLVRWLNQINDAELHDCNWLFFRVMVNMGLRSVGADHDWEGTQSSLDRLESFYQGEGWYTDGPVGDGSPIDYYLPWAMHFYGLVYAAVCGDEDPERARRFRERAAEFATEHVHWFDDEGRALPYGRSLTYRFAQAGFWGALAFADLNPLPWGVLRGLWARNVRWWLNQPIFTDGGLLSVGYRYPTLKTSEVYNSPNSPYWATKAFLPLALEPTHPFWQADEEPLPDRPETVVQSEPRKVICRDDDHLFALSLAQDSIYGPEKYGKFAYSATFGFSMAGQNVGLGQAGHDSSLALSPDGDRYKTPAPESVAATEVDGTTLKSLWIPWDDVRVETWLAPALPWHVRVHRLETSRPLHSEEGGFALDRTGDDDPTRFTHETEGATARAAYPNGTTLVTDLCGDRRPEIVPEEPNTNLMHPRTVVPTLRKRYDAGEHWLATAVRATAEGPVDFDRTPELVAADDDRVAIETADGDRLLECSAGDISGADGTE</sequence>
<feature type="domain" description="DUF2264" evidence="2">
    <location>
        <begin position="373"/>
        <end position="588"/>
    </location>
</feature>
<evidence type="ECO:0000259" key="1">
    <source>
        <dbReference type="Pfam" id="PF10022"/>
    </source>
</evidence>
<name>D2S063_HALTV</name>
<dbReference type="InterPro" id="IPR016624">
    <property type="entry name" value="UCP014753"/>
</dbReference>
<gene>
    <name evidence="3" type="ordered locus">Htur_3902</name>
</gene>
<protein>
    <submittedName>
        <fullName evidence="3">Uncharacterized conserved protein UCP014753</fullName>
    </submittedName>
</protein>
<keyword evidence="4" id="KW-1185">Reference proteome</keyword>
<evidence type="ECO:0000313" key="3">
    <source>
        <dbReference type="EMBL" id="ADB62760.1"/>
    </source>
</evidence>
<dbReference type="KEGG" id="htu:Htur_3902"/>
<accession>D2S063</accession>
<dbReference type="AlphaFoldDB" id="D2S063"/>
<evidence type="ECO:0000259" key="2">
    <source>
        <dbReference type="Pfam" id="PF20938"/>
    </source>
</evidence>
<evidence type="ECO:0000313" key="4">
    <source>
        <dbReference type="Proteomes" id="UP000001903"/>
    </source>
</evidence>
<organism evidence="3 4">
    <name type="scientific">Haloterrigena turkmenica (strain ATCC 51198 / DSM 5511 / JCM 9101 / NCIMB 13204 / VKM B-1734 / 4k)</name>
    <name type="common">Halococcus turkmenicus</name>
    <dbReference type="NCBI Taxonomy" id="543526"/>
    <lineage>
        <taxon>Archaea</taxon>
        <taxon>Methanobacteriati</taxon>
        <taxon>Methanobacteriota</taxon>
        <taxon>Stenosarchaea group</taxon>
        <taxon>Halobacteria</taxon>
        <taxon>Halobacteriales</taxon>
        <taxon>Natrialbaceae</taxon>
        <taxon>Haloterrigena</taxon>
    </lineage>
</organism>
<dbReference type="EMBL" id="CP001861">
    <property type="protein sequence ID" value="ADB62760.1"/>
    <property type="molecule type" value="Genomic_DNA"/>
</dbReference>
<geneLocation type="plasmid" evidence="3 4">
    <name>pHTUR01</name>
</geneLocation>
<dbReference type="Proteomes" id="UP000001903">
    <property type="component" value="Plasmid pHTUR01"/>
</dbReference>
<reference evidence="3 4" key="1">
    <citation type="journal article" date="2010" name="Stand. Genomic Sci.">
        <title>Complete genome sequence of Haloterrigena turkmenica type strain (4k).</title>
        <authorList>
            <person name="Saunders E."/>
            <person name="Tindall B.J."/>
            <person name="Fahnrich R."/>
            <person name="Lapidus A."/>
            <person name="Copeland A."/>
            <person name="Del Rio T.G."/>
            <person name="Lucas S."/>
            <person name="Chen F."/>
            <person name="Tice H."/>
            <person name="Cheng J.F."/>
            <person name="Han C."/>
            <person name="Detter J.C."/>
            <person name="Bruce D."/>
            <person name="Goodwin L."/>
            <person name="Chain P."/>
            <person name="Pitluck S."/>
            <person name="Pati A."/>
            <person name="Ivanova N."/>
            <person name="Mavromatis K."/>
            <person name="Chen A."/>
            <person name="Palaniappan K."/>
            <person name="Land M."/>
            <person name="Hauser L."/>
            <person name="Chang Y.J."/>
            <person name="Jeffries C.D."/>
            <person name="Brettin T."/>
            <person name="Rohde M."/>
            <person name="Goker M."/>
            <person name="Bristow J."/>
            <person name="Eisen J.A."/>
            <person name="Markowitz V."/>
            <person name="Hugenholtz P."/>
            <person name="Klenk H.P."/>
            <person name="Kyrpides N.C."/>
        </authorList>
    </citation>
    <scope>NUCLEOTIDE SEQUENCE [LARGE SCALE GENOMIC DNA]</scope>
    <source>
        <strain evidence="4">ATCC 51198 / DSM 5511 / JCM 9101 / NCIMB 13204 / VKM B-1734 / 4k</strain>
    </source>
</reference>
<dbReference type="PANTHER" id="PTHR35339:SF4">
    <property type="entry name" value="LINALOOL DEHYDRATASE_ISOMERASE DOMAIN-CONTAINING PROTEIN"/>
    <property type="match status" value="1"/>
</dbReference>
<keyword evidence="3" id="KW-0614">Plasmid</keyword>
<dbReference type="InterPro" id="IPR049349">
    <property type="entry name" value="DUF2264_N"/>
</dbReference>
<proteinExistence type="predicted"/>
<dbReference type="PANTHER" id="PTHR35339">
    <property type="entry name" value="LINALOOL DEHYDRATASE_ISOMERASE DOMAIN-CONTAINING PROTEIN"/>
    <property type="match status" value="1"/>
</dbReference>